<dbReference type="RefSeq" id="WP_179633143.1">
    <property type="nucleotide sequence ID" value="NZ_CAXYYM010000033.1"/>
</dbReference>
<feature type="region of interest" description="Disordered" evidence="1">
    <location>
        <begin position="91"/>
        <end position="120"/>
    </location>
</feature>
<reference evidence="3 4" key="1">
    <citation type="submission" date="2020-07" db="EMBL/GenBank/DDBJ databases">
        <title>Genomic Encyclopedia of Archaeal and Bacterial Type Strains, Phase II (KMG-II): from individual species to whole genera.</title>
        <authorList>
            <person name="Goeker M."/>
        </authorList>
    </citation>
    <scope>NUCLEOTIDE SEQUENCE [LARGE SCALE GENOMIC DNA]</scope>
    <source>
        <strain evidence="3 4">DSM 21226</strain>
    </source>
</reference>
<evidence type="ECO:0000313" key="3">
    <source>
        <dbReference type="EMBL" id="NYG32229.1"/>
    </source>
</evidence>
<evidence type="ECO:0000313" key="4">
    <source>
        <dbReference type="Proteomes" id="UP000518288"/>
    </source>
</evidence>
<feature type="compositionally biased region" description="Basic and acidic residues" evidence="1">
    <location>
        <begin position="286"/>
        <end position="299"/>
    </location>
</feature>
<feature type="region of interest" description="Disordered" evidence="1">
    <location>
        <begin position="286"/>
        <end position="323"/>
    </location>
</feature>
<feature type="compositionally biased region" description="Pro residues" evidence="1">
    <location>
        <begin position="96"/>
        <end position="114"/>
    </location>
</feature>
<comment type="caution">
    <text evidence="3">The sequence shown here is derived from an EMBL/GenBank/DDBJ whole genome shotgun (WGS) entry which is preliminary data.</text>
</comment>
<feature type="compositionally biased region" description="Pro residues" evidence="1">
    <location>
        <begin position="223"/>
        <end position="237"/>
    </location>
</feature>
<dbReference type="Pfam" id="PF13719">
    <property type="entry name" value="Zn_ribbon_5"/>
    <property type="match status" value="1"/>
</dbReference>
<sequence length="499" mass="53372">MSLATSCPSCGTVFRVVQDQLKISEGWVRCGHCQEVFNALEGLFDLARRDTRSGAPDLATPATTNPTDPAWLETRPAMFSDGKVLRERQEALQNRAPPPPATPPSPAPAAPLPAPARSVPATRVEISTRRAATWDPSVQEPERGMAPTQPDPGAWRTTSADTTLPTLPPDVLADPDPFPSGDETVYPATTLEFRSEAFSAFAAARLQREGRPDVDLPLDWPSAPMPLPPSTEPPPASEPVAAAEVVHTSPQESGETAPESPAATPPPSPTLPFIDDLEKTLDLSAERMSSHGASVEERPAPTTAEEATAEPKEAAAAVEDGTSTTQEVAVLPDFVRRADKQARWHRPIVRAALGLGALLLGGVLVAQIGHQWHDLIAARWPVTRPLLEHACAQWQCQLQPPQQLDALVVDSTALSRPPGSDSYLLGVTLHNRASHTVAAPHIELSLTDLSGAVVVRRVLAPTEFRQPDLLAASSDASWSLEFTSTNQRIAGYTLAAFYP</sequence>
<gene>
    <name evidence="3" type="ORF">BDD16_001215</name>
</gene>
<accession>A0A7Y9QYC1</accession>
<organism evidence="3 4">
    <name type="scientific">Sphaerotilus montanus</name>
    <dbReference type="NCBI Taxonomy" id="522889"/>
    <lineage>
        <taxon>Bacteria</taxon>
        <taxon>Pseudomonadati</taxon>
        <taxon>Pseudomonadota</taxon>
        <taxon>Betaproteobacteria</taxon>
        <taxon>Burkholderiales</taxon>
        <taxon>Sphaerotilaceae</taxon>
        <taxon>Sphaerotilus</taxon>
    </lineage>
</organism>
<dbReference type="AlphaFoldDB" id="A0A7Y9QYC1"/>
<proteinExistence type="predicted"/>
<feature type="region of interest" description="Disordered" evidence="1">
    <location>
        <begin position="53"/>
        <end position="73"/>
    </location>
</feature>
<dbReference type="Proteomes" id="UP000518288">
    <property type="component" value="Unassembled WGS sequence"/>
</dbReference>
<dbReference type="NCBIfam" id="TIGR02098">
    <property type="entry name" value="MJ0042_CXXC"/>
    <property type="match status" value="1"/>
</dbReference>
<dbReference type="InterPro" id="IPR021834">
    <property type="entry name" value="DUF3426"/>
</dbReference>
<feature type="region of interest" description="Disordered" evidence="1">
    <location>
        <begin position="133"/>
        <end position="166"/>
    </location>
</feature>
<name>A0A7Y9QYC1_9BURK</name>
<keyword evidence="4" id="KW-1185">Reference proteome</keyword>
<feature type="compositionally biased region" description="Low complexity" evidence="1">
    <location>
        <begin position="55"/>
        <end position="70"/>
    </location>
</feature>
<feature type="domain" description="Zinc finger/thioredoxin putative" evidence="2">
    <location>
        <begin position="3"/>
        <end position="39"/>
    </location>
</feature>
<protein>
    <submittedName>
        <fullName evidence="3">Putative Zn finger-like uncharacterized protein</fullName>
    </submittedName>
</protein>
<feature type="compositionally biased region" description="Polar residues" evidence="1">
    <location>
        <begin position="156"/>
        <end position="165"/>
    </location>
</feature>
<evidence type="ECO:0000259" key="2">
    <source>
        <dbReference type="Pfam" id="PF13719"/>
    </source>
</evidence>
<feature type="region of interest" description="Disordered" evidence="1">
    <location>
        <begin position="212"/>
        <end position="274"/>
    </location>
</feature>
<dbReference type="InterPro" id="IPR011723">
    <property type="entry name" value="Znf/thioredoxin_put"/>
</dbReference>
<dbReference type="Pfam" id="PF11906">
    <property type="entry name" value="DUF3426"/>
    <property type="match status" value="1"/>
</dbReference>
<evidence type="ECO:0000256" key="1">
    <source>
        <dbReference type="SAM" id="MobiDB-lite"/>
    </source>
</evidence>
<dbReference type="EMBL" id="JACCFH010000001">
    <property type="protein sequence ID" value="NYG32229.1"/>
    <property type="molecule type" value="Genomic_DNA"/>
</dbReference>